<evidence type="ECO:0000256" key="9">
    <source>
        <dbReference type="HAMAP-Rule" id="MF_00134"/>
    </source>
</evidence>
<evidence type="ECO:0000313" key="12">
    <source>
        <dbReference type="Proteomes" id="UP000016638"/>
    </source>
</evidence>
<accession>U2TRQ7</accession>
<dbReference type="NCBIfam" id="NF001377">
    <property type="entry name" value="PRK00278.2-4"/>
    <property type="match status" value="1"/>
</dbReference>
<evidence type="ECO:0000256" key="6">
    <source>
        <dbReference type="ARBA" id="ARBA00022822"/>
    </source>
</evidence>
<dbReference type="STRING" id="1125712.HMPREF1316_0344"/>
<dbReference type="InterPro" id="IPR011060">
    <property type="entry name" value="RibuloseP-bd_barrel"/>
</dbReference>
<dbReference type="SUPFAM" id="SSF51366">
    <property type="entry name" value="Ribulose-phoshate binding barrel"/>
    <property type="match status" value="1"/>
</dbReference>
<gene>
    <name evidence="9 11" type="primary">trpC</name>
    <name evidence="11" type="ORF">HMPREF1316_0344</name>
</gene>
<dbReference type="EMBL" id="AWEZ01000043">
    <property type="protein sequence ID" value="ERL08758.1"/>
    <property type="molecule type" value="Genomic_DNA"/>
</dbReference>
<evidence type="ECO:0000256" key="5">
    <source>
        <dbReference type="ARBA" id="ARBA00022793"/>
    </source>
</evidence>
<keyword evidence="5 9" id="KW-0210">Decarboxylase</keyword>
<evidence type="ECO:0000256" key="7">
    <source>
        <dbReference type="ARBA" id="ARBA00023141"/>
    </source>
</evidence>
<dbReference type="GO" id="GO:0004640">
    <property type="term" value="F:phosphoribosylanthranilate isomerase activity"/>
    <property type="evidence" value="ECO:0007669"/>
    <property type="project" value="TreeGrafter"/>
</dbReference>
<feature type="domain" description="Indole-3-glycerol phosphate synthase" evidence="10">
    <location>
        <begin position="7"/>
        <end position="254"/>
    </location>
</feature>
<dbReference type="PROSITE" id="PS00614">
    <property type="entry name" value="IGPS"/>
    <property type="match status" value="1"/>
</dbReference>
<reference evidence="11 12" key="1">
    <citation type="submission" date="2013-08" db="EMBL/GenBank/DDBJ databases">
        <authorList>
            <person name="Durkin A.S."/>
            <person name="Haft D.R."/>
            <person name="McCorrison J."/>
            <person name="Torralba M."/>
            <person name="Gillis M."/>
            <person name="Haft D.H."/>
            <person name="Methe B."/>
            <person name="Sutton G."/>
            <person name="Nelson K.E."/>
        </authorList>
    </citation>
    <scope>NUCLEOTIDE SEQUENCE [LARGE SCALE GENOMIC DNA]</scope>
    <source>
        <strain evidence="11 12">F0195</strain>
    </source>
</reference>
<dbReference type="FunFam" id="3.20.20.70:FF:000024">
    <property type="entry name" value="Indole-3-glycerol phosphate synthase"/>
    <property type="match status" value="1"/>
</dbReference>
<dbReference type="GO" id="GO:0000162">
    <property type="term" value="P:L-tryptophan biosynthetic process"/>
    <property type="evidence" value="ECO:0007669"/>
    <property type="project" value="UniProtKB-UniRule"/>
</dbReference>
<comment type="catalytic activity">
    <reaction evidence="1 9">
        <text>1-(2-carboxyphenylamino)-1-deoxy-D-ribulose 5-phosphate + H(+) = (1S,2R)-1-C-(indol-3-yl)glycerol 3-phosphate + CO2 + H2O</text>
        <dbReference type="Rhea" id="RHEA:23476"/>
        <dbReference type="ChEBI" id="CHEBI:15377"/>
        <dbReference type="ChEBI" id="CHEBI:15378"/>
        <dbReference type="ChEBI" id="CHEBI:16526"/>
        <dbReference type="ChEBI" id="CHEBI:58613"/>
        <dbReference type="ChEBI" id="CHEBI:58866"/>
        <dbReference type="EC" id="4.1.1.48"/>
    </reaction>
</comment>
<dbReference type="InterPro" id="IPR013785">
    <property type="entry name" value="Aldolase_TIM"/>
</dbReference>
<sequence length="269" mass="28924">MMAENILQTIAAHSRRLVAAAKLRVSEGELVERAQALSPGDPRAFERALCGPGLSLICEVKRASPSKGLIARDFSPVDIARTYEEAGADAISCLTEPRWFRGSLDHLREIAATVPVPVMRKDFVVDAYQLYEAKLAGAKAVLLLTAILDDEELARLMALAEELGLGTLVEVYSAEEVRRAVGVGARVIGVNNRDLRDFSVDFGNARRMRALIPSDAVYVAESGVGSLDDVATIARMGADAALVGEFLMRAEDKVSLLAQMRTVAGGEAR</sequence>
<evidence type="ECO:0000256" key="3">
    <source>
        <dbReference type="ARBA" id="ARBA00008737"/>
    </source>
</evidence>
<keyword evidence="4 9" id="KW-0028">Amino-acid biosynthesis</keyword>
<dbReference type="Gene3D" id="3.20.20.70">
    <property type="entry name" value="Aldolase class I"/>
    <property type="match status" value="1"/>
</dbReference>
<evidence type="ECO:0000259" key="10">
    <source>
        <dbReference type="Pfam" id="PF00218"/>
    </source>
</evidence>
<dbReference type="UniPathway" id="UPA00035">
    <property type="reaction ID" value="UER00043"/>
</dbReference>
<keyword evidence="8 9" id="KW-0456">Lyase</keyword>
<dbReference type="HAMAP" id="MF_00134_B">
    <property type="entry name" value="IGPS_B"/>
    <property type="match status" value="1"/>
</dbReference>
<dbReference type="CDD" id="cd00331">
    <property type="entry name" value="IGPS"/>
    <property type="match status" value="1"/>
</dbReference>
<dbReference type="AlphaFoldDB" id="U2TRQ7"/>
<comment type="similarity">
    <text evidence="3 9">Belongs to the TrpC family.</text>
</comment>
<keyword evidence="6 9" id="KW-0822">Tryptophan biosynthesis</keyword>
<comment type="pathway">
    <text evidence="2 9">Amino-acid biosynthesis; L-tryptophan biosynthesis; L-tryptophan from chorismate: step 4/5.</text>
</comment>
<organism evidence="11 12">
    <name type="scientific">Olsenella profusa F0195</name>
    <dbReference type="NCBI Taxonomy" id="1125712"/>
    <lineage>
        <taxon>Bacteria</taxon>
        <taxon>Bacillati</taxon>
        <taxon>Actinomycetota</taxon>
        <taxon>Coriobacteriia</taxon>
        <taxon>Coriobacteriales</taxon>
        <taxon>Atopobiaceae</taxon>
        <taxon>Olsenella</taxon>
    </lineage>
</organism>
<protein>
    <recommendedName>
        <fullName evidence="9">Indole-3-glycerol phosphate synthase</fullName>
        <shortName evidence="9">IGPS</shortName>
        <ecNumber evidence="9">4.1.1.48</ecNumber>
    </recommendedName>
</protein>
<proteinExistence type="inferred from homology"/>
<dbReference type="InterPro" id="IPR013798">
    <property type="entry name" value="Indole-3-glycerol_P_synth_dom"/>
</dbReference>
<evidence type="ECO:0000256" key="8">
    <source>
        <dbReference type="ARBA" id="ARBA00023239"/>
    </source>
</evidence>
<dbReference type="eggNOG" id="COG0134">
    <property type="taxonomic scope" value="Bacteria"/>
</dbReference>
<keyword evidence="12" id="KW-1185">Reference proteome</keyword>
<evidence type="ECO:0000256" key="1">
    <source>
        <dbReference type="ARBA" id="ARBA00001633"/>
    </source>
</evidence>
<dbReference type="EC" id="4.1.1.48" evidence="9"/>
<dbReference type="PATRIC" id="fig|1125712.3.peg.971"/>
<dbReference type="InterPro" id="IPR045186">
    <property type="entry name" value="Indole-3-glycerol_P_synth"/>
</dbReference>
<evidence type="ECO:0000256" key="2">
    <source>
        <dbReference type="ARBA" id="ARBA00004696"/>
    </source>
</evidence>
<dbReference type="Proteomes" id="UP000016638">
    <property type="component" value="Unassembled WGS sequence"/>
</dbReference>
<dbReference type="Pfam" id="PF00218">
    <property type="entry name" value="IGPS"/>
    <property type="match status" value="1"/>
</dbReference>
<keyword evidence="7 9" id="KW-0057">Aromatic amino acid biosynthesis</keyword>
<dbReference type="InterPro" id="IPR001468">
    <property type="entry name" value="Indole-3-GlycerolPSynthase_CS"/>
</dbReference>
<dbReference type="GO" id="GO:0004425">
    <property type="term" value="F:indole-3-glycerol-phosphate synthase activity"/>
    <property type="evidence" value="ECO:0007669"/>
    <property type="project" value="UniProtKB-UniRule"/>
</dbReference>
<dbReference type="PANTHER" id="PTHR22854:SF2">
    <property type="entry name" value="INDOLE-3-GLYCEROL-PHOSPHATE SYNTHASE"/>
    <property type="match status" value="1"/>
</dbReference>
<comment type="caution">
    <text evidence="11">The sequence shown here is derived from an EMBL/GenBank/DDBJ whole genome shotgun (WGS) entry which is preliminary data.</text>
</comment>
<name>U2TRQ7_9ACTN</name>
<evidence type="ECO:0000256" key="4">
    <source>
        <dbReference type="ARBA" id="ARBA00022605"/>
    </source>
</evidence>
<dbReference type="PANTHER" id="PTHR22854">
    <property type="entry name" value="TRYPTOPHAN BIOSYNTHESIS PROTEIN"/>
    <property type="match status" value="1"/>
</dbReference>
<evidence type="ECO:0000313" key="11">
    <source>
        <dbReference type="EMBL" id="ERL08758.1"/>
    </source>
</evidence>